<comment type="caution">
    <text evidence="1">The sequence shown here is derived from an EMBL/GenBank/DDBJ whole genome shotgun (WGS) entry which is preliminary data.</text>
</comment>
<evidence type="ECO:0000313" key="2">
    <source>
        <dbReference type="Proteomes" id="UP000460298"/>
    </source>
</evidence>
<dbReference type="Proteomes" id="UP000460298">
    <property type="component" value="Unassembled WGS sequence"/>
</dbReference>
<dbReference type="AlphaFoldDB" id="A0A833LYY2"/>
<dbReference type="EMBL" id="WBUI01000001">
    <property type="protein sequence ID" value="KAB2935343.1"/>
    <property type="molecule type" value="Genomic_DNA"/>
</dbReference>
<proteinExistence type="predicted"/>
<name>A0A833LYY2_9LEPT</name>
<reference evidence="1 2" key="1">
    <citation type="submission" date="2019-10" db="EMBL/GenBank/DDBJ databases">
        <title>Extracellular Electron Transfer in a Candidatus Methanoperedens spp. Enrichment Culture.</title>
        <authorList>
            <person name="Berger S."/>
            <person name="Rangel Shaw D."/>
            <person name="Berben T."/>
            <person name="In 'T Zandt M."/>
            <person name="Frank J."/>
            <person name="Reimann J."/>
            <person name="Jetten M.S.M."/>
            <person name="Welte C.U."/>
        </authorList>
    </citation>
    <scope>NUCLEOTIDE SEQUENCE [LARGE SCALE GENOMIC DNA]</scope>
    <source>
        <strain evidence="1">SB12</strain>
    </source>
</reference>
<protein>
    <submittedName>
        <fullName evidence="1">Uncharacterized protein</fullName>
    </submittedName>
</protein>
<sequence>MNYNSQEGDLSIIIGFPFAGERLDLQGRLEPTFIQPFEPGIGYYELQIAGVLCLHIDVFGVRIPLPLEDGLADLCRKHLDSGYSGSLSTFYPPAFDVLEEYALDLRKFDLSMDAVYYHLLAEACLPVDADSLLRYVQLHYGKSLLQPLFDAAKQAGLELRDTVSAADVKRILVSKLAALFGTAKDSKNPFQSLPADYADDQPLMGILYYPNSD</sequence>
<evidence type="ECO:0000313" key="1">
    <source>
        <dbReference type="EMBL" id="KAB2935343.1"/>
    </source>
</evidence>
<accession>A0A833LYY2</accession>
<organism evidence="1 2">
    <name type="scientific">Leptonema illini</name>
    <dbReference type="NCBI Taxonomy" id="183"/>
    <lineage>
        <taxon>Bacteria</taxon>
        <taxon>Pseudomonadati</taxon>
        <taxon>Spirochaetota</taxon>
        <taxon>Spirochaetia</taxon>
        <taxon>Leptospirales</taxon>
        <taxon>Leptospiraceae</taxon>
        <taxon>Leptonema</taxon>
    </lineage>
</organism>
<gene>
    <name evidence="1" type="ORF">F9K24_01040</name>
</gene>